<feature type="region of interest" description="Disordered" evidence="1">
    <location>
        <begin position="1"/>
        <end position="21"/>
    </location>
</feature>
<organism evidence="2 3">
    <name type="scientific">Novosphingobium fuchskuhlense</name>
    <dbReference type="NCBI Taxonomy" id="1117702"/>
    <lineage>
        <taxon>Bacteria</taxon>
        <taxon>Pseudomonadati</taxon>
        <taxon>Pseudomonadota</taxon>
        <taxon>Alphaproteobacteria</taxon>
        <taxon>Sphingomonadales</taxon>
        <taxon>Sphingomonadaceae</taxon>
        <taxon>Novosphingobium</taxon>
    </lineage>
</organism>
<sequence length="328" mass="34547">MAIPAPSGIQTGRPAGTSAGASASRMAEDIAAARGAIANVVPILRHLLRSDDNSIFSDEIIARVRGMFLDVARQLVVALAEAAGHAEPEGWAHEAADELAHLLADNSAFLEHFHTLALEWQWTSRLERSRGLDPVLPPLLQSRMADTDAEVSAGAMGLLAAQARFCQNQRRMQLPLEELPGDLVHMALMTLRGHVGVDASSESYAVVAERSVRARIDETRSRLARMSSLLDSMGGEAGAALDLDKAGFAMFLTAFARGSGLSREAAIMATVDSQLPRLMLALRACGLSSTAVVATAQALHPDAVLPGGHAELTPAAAAALLVQAGDRM</sequence>
<evidence type="ECO:0000313" key="3">
    <source>
        <dbReference type="Proteomes" id="UP000058012"/>
    </source>
</evidence>
<dbReference type="EMBL" id="LLZS01000007">
    <property type="protein sequence ID" value="KUR71125.1"/>
    <property type="molecule type" value="Genomic_DNA"/>
</dbReference>
<dbReference type="RefSeq" id="WP_067910242.1">
    <property type="nucleotide sequence ID" value="NZ_KQ954245.1"/>
</dbReference>
<accession>A0A117UUK7</accession>
<gene>
    <name evidence="2" type="ORF">AQZ52_10635</name>
</gene>
<dbReference type="AlphaFoldDB" id="A0A117UUK7"/>
<evidence type="ECO:0000313" key="2">
    <source>
        <dbReference type="EMBL" id="KUR71125.1"/>
    </source>
</evidence>
<proteinExistence type="predicted"/>
<comment type="caution">
    <text evidence="2">The sequence shown here is derived from an EMBL/GenBank/DDBJ whole genome shotgun (WGS) entry which is preliminary data.</text>
</comment>
<evidence type="ECO:0000256" key="1">
    <source>
        <dbReference type="SAM" id="MobiDB-lite"/>
    </source>
</evidence>
<name>A0A117UUK7_9SPHN</name>
<keyword evidence="3" id="KW-1185">Reference proteome</keyword>
<dbReference type="Proteomes" id="UP000058012">
    <property type="component" value="Unassembled WGS sequence"/>
</dbReference>
<reference evidence="2 3" key="1">
    <citation type="submission" date="2015-10" db="EMBL/GenBank/DDBJ databases">
        <title>Draft genome sequence of Novosphingobium fuchskuhlense DSM 25065 isolated from a surface water sample of the southwest basin of Lake Grosse Fuchskuhle.</title>
        <authorList>
            <person name="Ruckert C."/>
            <person name="Winkler A."/>
            <person name="Glaeser J."/>
            <person name="Grossart H.-P."/>
            <person name="Kalinowski J."/>
            <person name="Glaeser S."/>
        </authorList>
    </citation>
    <scope>NUCLEOTIDE SEQUENCE [LARGE SCALE GENOMIC DNA]</scope>
    <source>
        <strain evidence="2 3">FNE08-7</strain>
    </source>
</reference>
<protein>
    <submittedName>
        <fullName evidence="2">Uncharacterized protein</fullName>
    </submittedName>
</protein>
<dbReference type="STRING" id="1117702.AQZ52_10635"/>